<dbReference type="Gene3D" id="3.40.640.10">
    <property type="entry name" value="Type I PLP-dependent aspartate aminotransferase-like (Major domain)"/>
    <property type="match status" value="1"/>
</dbReference>
<dbReference type="HAMAP" id="MF_01107">
    <property type="entry name" value="ArgD_aminotrans_3"/>
    <property type="match status" value="1"/>
</dbReference>
<organism evidence="5 6">
    <name type="scientific">Succinivibrio faecicola</name>
    <dbReference type="NCBI Taxonomy" id="2820300"/>
    <lineage>
        <taxon>Bacteria</taxon>
        <taxon>Pseudomonadati</taxon>
        <taxon>Pseudomonadota</taxon>
        <taxon>Gammaproteobacteria</taxon>
        <taxon>Aeromonadales</taxon>
        <taxon>Succinivibrionaceae</taxon>
        <taxon>Succinivibrio</taxon>
    </lineage>
</organism>
<dbReference type="InterPro" id="IPR015424">
    <property type="entry name" value="PyrdxlP-dep_Trfase"/>
</dbReference>
<dbReference type="InterPro" id="IPR004636">
    <property type="entry name" value="AcOrn/SuccOrn_fam"/>
</dbReference>
<dbReference type="Gene3D" id="3.90.1150.10">
    <property type="entry name" value="Aspartate Aminotransferase, domain 1"/>
    <property type="match status" value="1"/>
</dbReference>
<keyword evidence="4" id="KW-0055">Arginine biosynthesis</keyword>
<keyword evidence="1 4" id="KW-0032">Aminotransferase</keyword>
<gene>
    <name evidence="4" type="primary">argD</name>
    <name evidence="5" type="ORF">J5V48_00900</name>
</gene>
<feature type="binding site" evidence="4">
    <location>
        <begin position="103"/>
        <end position="104"/>
    </location>
    <ligand>
        <name>pyridoxal 5'-phosphate</name>
        <dbReference type="ChEBI" id="CHEBI:597326"/>
    </ligand>
</feature>
<accession>A0ABS7DDS9</accession>
<dbReference type="InterPro" id="IPR005814">
    <property type="entry name" value="Aminotrans_3"/>
</dbReference>
<dbReference type="NCBIfam" id="NF003468">
    <property type="entry name" value="PRK05093.1"/>
    <property type="match status" value="1"/>
</dbReference>
<dbReference type="InterPro" id="IPR015421">
    <property type="entry name" value="PyrdxlP-dep_Trfase_major"/>
</dbReference>
<feature type="binding site" evidence="4">
    <location>
        <begin position="221"/>
        <end position="224"/>
    </location>
    <ligand>
        <name>pyridoxal 5'-phosphate</name>
        <dbReference type="ChEBI" id="CHEBI:597326"/>
    </ligand>
</feature>
<dbReference type="PANTHER" id="PTHR11986:SF113">
    <property type="entry name" value="SUCCINYLORNITHINE TRANSAMINASE"/>
    <property type="match status" value="1"/>
</dbReference>
<evidence type="ECO:0000256" key="4">
    <source>
        <dbReference type="HAMAP-Rule" id="MF_01107"/>
    </source>
</evidence>
<dbReference type="RefSeq" id="WP_219935989.1">
    <property type="nucleotide sequence ID" value="NZ_JAGFNY010000001.1"/>
</dbReference>
<dbReference type="GO" id="GO:0009016">
    <property type="term" value="F:succinyldiaminopimelate transaminase activity"/>
    <property type="evidence" value="ECO:0007669"/>
    <property type="project" value="UniProtKB-EC"/>
</dbReference>
<dbReference type="InterPro" id="IPR049704">
    <property type="entry name" value="Aminotrans_3_PPA_site"/>
</dbReference>
<feature type="binding site" evidence="4">
    <location>
        <position position="278"/>
    </location>
    <ligand>
        <name>N(2)-acetyl-L-ornithine</name>
        <dbReference type="ChEBI" id="CHEBI:57805"/>
    </ligand>
</feature>
<comment type="subunit">
    <text evidence="4">Homodimer.</text>
</comment>
<evidence type="ECO:0000256" key="2">
    <source>
        <dbReference type="ARBA" id="ARBA00022679"/>
    </source>
</evidence>
<comment type="miscellaneous">
    <text evidence="4">May also have succinyldiaminopimelate aminotransferase activity, thus carrying out the corresponding step in lysine biosynthesis.</text>
</comment>
<evidence type="ECO:0000256" key="1">
    <source>
        <dbReference type="ARBA" id="ARBA00022576"/>
    </source>
</evidence>
<dbReference type="Proteomes" id="UP000731465">
    <property type="component" value="Unassembled WGS sequence"/>
</dbReference>
<comment type="similarity">
    <text evidence="4">Belongs to the class-III pyridoxal-phosphate-dependent aminotransferase family. ArgD subfamily.</text>
</comment>
<comment type="catalytic activity">
    <reaction evidence="4">
        <text>N(2)-acetyl-L-ornithine + 2-oxoglutarate = N-acetyl-L-glutamate 5-semialdehyde + L-glutamate</text>
        <dbReference type="Rhea" id="RHEA:18049"/>
        <dbReference type="ChEBI" id="CHEBI:16810"/>
        <dbReference type="ChEBI" id="CHEBI:29123"/>
        <dbReference type="ChEBI" id="CHEBI:29985"/>
        <dbReference type="ChEBI" id="CHEBI:57805"/>
        <dbReference type="EC" id="2.6.1.11"/>
    </reaction>
</comment>
<dbReference type="PANTHER" id="PTHR11986">
    <property type="entry name" value="AMINOTRANSFERASE CLASS III"/>
    <property type="match status" value="1"/>
</dbReference>
<dbReference type="SUPFAM" id="SSF53383">
    <property type="entry name" value="PLP-dependent transferases"/>
    <property type="match status" value="1"/>
</dbReference>
<dbReference type="EMBL" id="JAGFNY010000001">
    <property type="protein sequence ID" value="MBW7569454.1"/>
    <property type="molecule type" value="Genomic_DNA"/>
</dbReference>
<keyword evidence="3 4" id="KW-0663">Pyridoxal phosphate</keyword>
<dbReference type="InterPro" id="IPR050103">
    <property type="entry name" value="Class-III_PLP-dep_AT"/>
</dbReference>
<name>A0ABS7DDS9_9GAMM</name>
<dbReference type="PIRSF" id="PIRSF000521">
    <property type="entry name" value="Transaminase_4ab_Lys_Orn"/>
    <property type="match status" value="1"/>
</dbReference>
<keyword evidence="4" id="KW-0963">Cytoplasm</keyword>
<comment type="subcellular location">
    <subcellularLocation>
        <location evidence="4">Cytoplasm</location>
    </subcellularLocation>
</comment>
<keyword evidence="6" id="KW-1185">Reference proteome</keyword>
<dbReference type="Pfam" id="PF00202">
    <property type="entry name" value="Aminotran_3"/>
    <property type="match status" value="1"/>
</dbReference>
<comment type="caution">
    <text evidence="5">The sequence shown here is derived from an EMBL/GenBank/DDBJ whole genome shotgun (WGS) entry which is preliminary data.</text>
</comment>
<dbReference type="InterPro" id="IPR015422">
    <property type="entry name" value="PyrdxlP-dep_Trfase_small"/>
</dbReference>
<keyword evidence="2 4" id="KW-0808">Transferase</keyword>
<reference evidence="5 6" key="1">
    <citation type="submission" date="2021-03" db="EMBL/GenBank/DDBJ databases">
        <title>Succinivibrio sp. nov. isolated from feces of cow.</title>
        <authorList>
            <person name="Choi J.-Y."/>
        </authorList>
    </citation>
    <scope>NUCLEOTIDE SEQUENCE [LARGE SCALE GENOMIC DNA]</scope>
    <source>
        <strain evidence="5 6">AGMB01872</strain>
    </source>
</reference>
<dbReference type="NCBIfam" id="TIGR00707">
    <property type="entry name" value="argD"/>
    <property type="match status" value="1"/>
</dbReference>
<sequence>MKITRNTFNEVMFPCYNPMNMVIKKAHGSYIYDNEGNKYLDLTSGIAVNCLGHTPSDVQKVIKKTVKNLIHVSNIFCNEYTLTLAKKLVEKTGYQKVFFVNSGAEANETALKLARRVAFDNYGADKNEIISFVNSFHGRTFFSVTVGGQESYSDGFGPKPAAITHIPFNDVDAFKKAISDKTCGVILEPIQGEGGILKADDEFLKTVRELCTKFNAALIFDEVQTGVARSGTLYAYEQTPVKPDILTSAKGLAAGLPIGAVMTTDEFAKHFVPGTHGSTFGGNALACSVGSYVIDVVSKSEFLENVKKMSSYITDNVMKLNEKYNVFKTVRGEGLLLGLVLNDKYSGKSGVLQKKCFEQKLLTLVAHGDVLRLAPALNIKKKTVDEAMKLLDKALAAFVSENA</sequence>
<evidence type="ECO:0000256" key="3">
    <source>
        <dbReference type="ARBA" id="ARBA00022898"/>
    </source>
</evidence>
<proteinExistence type="inferred from homology"/>
<dbReference type="EC" id="2.6.1.11" evidence="4"/>
<protein>
    <recommendedName>
        <fullName evidence="4">Acetylornithine aminotransferase</fullName>
        <shortName evidence="4">ACOAT</shortName>
        <ecNumber evidence="4">2.6.1.11</ecNumber>
    </recommendedName>
</protein>
<feature type="binding site" evidence="4">
    <location>
        <position position="136"/>
    </location>
    <ligand>
        <name>pyridoxal 5'-phosphate</name>
        <dbReference type="ChEBI" id="CHEBI:597326"/>
    </ligand>
</feature>
<dbReference type="GO" id="GO:0003992">
    <property type="term" value="F:N2-acetyl-L-ornithine:2-oxoglutarate 5-aminotransferase activity"/>
    <property type="evidence" value="ECO:0007669"/>
    <property type="project" value="UniProtKB-EC"/>
</dbReference>
<dbReference type="CDD" id="cd00610">
    <property type="entry name" value="OAT_like"/>
    <property type="match status" value="1"/>
</dbReference>
<evidence type="ECO:0000313" key="5">
    <source>
        <dbReference type="EMBL" id="MBW7569454.1"/>
    </source>
</evidence>
<comment type="cofactor">
    <cofactor evidence="4">
        <name>pyridoxal 5'-phosphate</name>
        <dbReference type="ChEBI" id="CHEBI:597326"/>
    </cofactor>
    <text evidence="4">Binds 1 pyridoxal phosphate per subunit.</text>
</comment>
<comment type="pathway">
    <text evidence="4">Amino-acid biosynthesis; L-arginine biosynthesis; N(2)-acetyl-L-ornithine from L-glutamate: step 4/4.</text>
</comment>
<evidence type="ECO:0000313" key="6">
    <source>
        <dbReference type="Proteomes" id="UP000731465"/>
    </source>
</evidence>
<dbReference type="PROSITE" id="PS00600">
    <property type="entry name" value="AA_TRANSFER_CLASS_3"/>
    <property type="match status" value="1"/>
</dbReference>
<keyword evidence="4" id="KW-0028">Amino-acid biosynthesis</keyword>
<feature type="modified residue" description="N6-(pyridoxal phosphate)lysine" evidence="4">
    <location>
        <position position="250"/>
    </location>
</feature>
<dbReference type="NCBIfam" id="NF002325">
    <property type="entry name" value="PRK01278.1"/>
    <property type="match status" value="1"/>
</dbReference>
<feature type="binding site" evidence="4">
    <location>
        <position position="139"/>
    </location>
    <ligand>
        <name>N(2)-acetyl-L-ornithine</name>
        <dbReference type="ChEBI" id="CHEBI:57805"/>
    </ligand>
</feature>
<feature type="binding site" evidence="4">
    <location>
        <position position="279"/>
    </location>
    <ligand>
        <name>pyridoxal 5'-phosphate</name>
        <dbReference type="ChEBI" id="CHEBI:597326"/>
    </ligand>
</feature>